<dbReference type="PANTHER" id="PTHR19143">
    <property type="entry name" value="FIBRINOGEN/TENASCIN/ANGIOPOEITIN"/>
    <property type="match status" value="1"/>
</dbReference>
<name>K1PRI3_MAGGI</name>
<dbReference type="InParanoid" id="K1PRI3"/>
<evidence type="ECO:0000313" key="1">
    <source>
        <dbReference type="EMBL" id="EKC26887.1"/>
    </source>
</evidence>
<dbReference type="HOGENOM" id="CLU_038628_11_1_1"/>
<dbReference type="SUPFAM" id="SSF56496">
    <property type="entry name" value="Fibrinogen C-terminal domain-like"/>
    <property type="match status" value="1"/>
</dbReference>
<dbReference type="PANTHER" id="PTHR19143:SF327">
    <property type="entry name" value="FI21813P1-RELATED"/>
    <property type="match status" value="1"/>
</dbReference>
<dbReference type="AlphaFoldDB" id="K1PRI3"/>
<dbReference type="InterPro" id="IPR014716">
    <property type="entry name" value="Fibrinogen_a/b/g_C_1"/>
</dbReference>
<proteinExistence type="predicted"/>
<dbReference type="InterPro" id="IPR002181">
    <property type="entry name" value="Fibrinogen_a/b/g_C_dom"/>
</dbReference>
<protein>
    <submittedName>
        <fullName evidence="1">Tenascin-R</fullName>
    </submittedName>
</protein>
<dbReference type="PROSITE" id="PS51406">
    <property type="entry name" value="FIBRINOGEN_C_2"/>
    <property type="match status" value="1"/>
</dbReference>
<dbReference type="EMBL" id="JH823238">
    <property type="protein sequence ID" value="EKC26887.1"/>
    <property type="molecule type" value="Genomic_DNA"/>
</dbReference>
<accession>K1PRI3</accession>
<dbReference type="Gene3D" id="3.90.215.10">
    <property type="entry name" value="Gamma Fibrinogen, chain A, domain 1"/>
    <property type="match status" value="1"/>
</dbReference>
<dbReference type="InterPro" id="IPR036056">
    <property type="entry name" value="Fibrinogen-like_C"/>
</dbReference>
<sequence>MIVGDSLSYSNNMKFTTRDQDNDGHYGIDCATRYRSAGWFDSCFHANPNGQYTDSEITGPKYITWNHWKISWISLKSIQMMIRPRA</sequence>
<dbReference type="Pfam" id="PF00147">
    <property type="entry name" value="Fibrinogen_C"/>
    <property type="match status" value="1"/>
</dbReference>
<organism evidence="1">
    <name type="scientific">Magallana gigas</name>
    <name type="common">Pacific oyster</name>
    <name type="synonym">Crassostrea gigas</name>
    <dbReference type="NCBI Taxonomy" id="29159"/>
    <lineage>
        <taxon>Eukaryota</taxon>
        <taxon>Metazoa</taxon>
        <taxon>Spiralia</taxon>
        <taxon>Lophotrochozoa</taxon>
        <taxon>Mollusca</taxon>
        <taxon>Bivalvia</taxon>
        <taxon>Autobranchia</taxon>
        <taxon>Pteriomorphia</taxon>
        <taxon>Ostreida</taxon>
        <taxon>Ostreoidea</taxon>
        <taxon>Ostreidae</taxon>
        <taxon>Magallana</taxon>
    </lineage>
</organism>
<dbReference type="InterPro" id="IPR050373">
    <property type="entry name" value="Fibrinogen_C-term_domain"/>
</dbReference>
<gene>
    <name evidence="1" type="ORF">CGI_10017787</name>
</gene>
<reference evidence="1" key="1">
    <citation type="journal article" date="2012" name="Nature">
        <title>The oyster genome reveals stress adaptation and complexity of shell formation.</title>
        <authorList>
            <person name="Zhang G."/>
            <person name="Fang X."/>
            <person name="Guo X."/>
            <person name="Li L."/>
            <person name="Luo R."/>
            <person name="Xu F."/>
            <person name="Yang P."/>
            <person name="Zhang L."/>
            <person name="Wang X."/>
            <person name="Qi H."/>
            <person name="Xiong Z."/>
            <person name="Que H."/>
            <person name="Xie Y."/>
            <person name="Holland P.W."/>
            <person name="Paps J."/>
            <person name="Zhu Y."/>
            <person name="Wu F."/>
            <person name="Chen Y."/>
            <person name="Wang J."/>
            <person name="Peng C."/>
            <person name="Meng J."/>
            <person name="Yang L."/>
            <person name="Liu J."/>
            <person name="Wen B."/>
            <person name="Zhang N."/>
            <person name="Huang Z."/>
            <person name="Zhu Q."/>
            <person name="Feng Y."/>
            <person name="Mount A."/>
            <person name="Hedgecock D."/>
            <person name="Xu Z."/>
            <person name="Liu Y."/>
            <person name="Domazet-Loso T."/>
            <person name="Du Y."/>
            <person name="Sun X."/>
            <person name="Zhang S."/>
            <person name="Liu B."/>
            <person name="Cheng P."/>
            <person name="Jiang X."/>
            <person name="Li J."/>
            <person name="Fan D."/>
            <person name="Wang W."/>
            <person name="Fu W."/>
            <person name="Wang T."/>
            <person name="Wang B."/>
            <person name="Zhang J."/>
            <person name="Peng Z."/>
            <person name="Li Y."/>
            <person name="Li N."/>
            <person name="Wang J."/>
            <person name="Chen M."/>
            <person name="He Y."/>
            <person name="Tan F."/>
            <person name="Song X."/>
            <person name="Zheng Q."/>
            <person name="Huang R."/>
            <person name="Yang H."/>
            <person name="Du X."/>
            <person name="Chen L."/>
            <person name="Yang M."/>
            <person name="Gaffney P.M."/>
            <person name="Wang S."/>
            <person name="Luo L."/>
            <person name="She Z."/>
            <person name="Ming Y."/>
            <person name="Huang W."/>
            <person name="Zhang S."/>
            <person name="Huang B."/>
            <person name="Zhang Y."/>
            <person name="Qu T."/>
            <person name="Ni P."/>
            <person name="Miao G."/>
            <person name="Wang J."/>
            <person name="Wang Q."/>
            <person name="Steinberg C.E."/>
            <person name="Wang H."/>
            <person name="Li N."/>
            <person name="Qian L."/>
            <person name="Zhang G."/>
            <person name="Li Y."/>
            <person name="Yang H."/>
            <person name="Liu X."/>
            <person name="Wang J."/>
            <person name="Yin Y."/>
            <person name="Wang J."/>
        </authorList>
    </citation>
    <scope>NUCLEOTIDE SEQUENCE [LARGE SCALE GENOMIC DNA]</scope>
    <source>
        <strain evidence="1">05x7-T-G4-1.051#20</strain>
    </source>
</reference>
<dbReference type="GO" id="GO:0005615">
    <property type="term" value="C:extracellular space"/>
    <property type="evidence" value="ECO:0007669"/>
    <property type="project" value="TreeGrafter"/>
</dbReference>